<dbReference type="InterPro" id="IPR008928">
    <property type="entry name" value="6-hairpin_glycosidase_sf"/>
</dbReference>
<comment type="similarity">
    <text evidence="2">Belongs to the glycosyl hydrolase 9 (cellulase E) family.</text>
</comment>
<dbReference type="InterPro" id="IPR012341">
    <property type="entry name" value="6hp_glycosidase-like_sf"/>
</dbReference>
<evidence type="ECO:0000256" key="2">
    <source>
        <dbReference type="ARBA" id="ARBA00007072"/>
    </source>
</evidence>
<dbReference type="SUPFAM" id="SSF48208">
    <property type="entry name" value="Six-hairpin glycosidases"/>
    <property type="match status" value="1"/>
</dbReference>
<protein>
    <recommendedName>
        <fullName evidence="3">cellulase</fullName>
        <ecNumber evidence="3">3.2.1.4</ecNumber>
    </recommendedName>
</protein>
<dbReference type="Proteomes" id="UP000436088">
    <property type="component" value="Unassembled WGS sequence"/>
</dbReference>
<organism evidence="10 11">
    <name type="scientific">Hibiscus syriacus</name>
    <name type="common">Rose of Sharon</name>
    <dbReference type="NCBI Taxonomy" id="106335"/>
    <lineage>
        <taxon>Eukaryota</taxon>
        <taxon>Viridiplantae</taxon>
        <taxon>Streptophyta</taxon>
        <taxon>Embryophyta</taxon>
        <taxon>Tracheophyta</taxon>
        <taxon>Spermatophyta</taxon>
        <taxon>Magnoliopsida</taxon>
        <taxon>eudicotyledons</taxon>
        <taxon>Gunneridae</taxon>
        <taxon>Pentapetalae</taxon>
        <taxon>rosids</taxon>
        <taxon>malvids</taxon>
        <taxon>Malvales</taxon>
        <taxon>Malvaceae</taxon>
        <taxon>Malvoideae</taxon>
        <taxon>Hibiscus</taxon>
    </lineage>
</organism>
<comment type="catalytic activity">
    <reaction evidence="1">
        <text>Endohydrolysis of (1-&gt;4)-beta-D-glucosidic linkages in cellulose, lichenin and cereal beta-D-glucans.</text>
        <dbReference type="EC" id="3.2.1.4"/>
    </reaction>
</comment>
<keyword evidence="8" id="KW-0624">Polysaccharide degradation</keyword>
<evidence type="ECO:0000256" key="6">
    <source>
        <dbReference type="ARBA" id="ARBA00023277"/>
    </source>
</evidence>
<feature type="domain" description="Glycoside hydrolase family 9" evidence="9">
    <location>
        <begin position="66"/>
        <end position="169"/>
    </location>
</feature>
<dbReference type="GO" id="GO:0008810">
    <property type="term" value="F:cellulase activity"/>
    <property type="evidence" value="ECO:0007669"/>
    <property type="project" value="UniProtKB-EC"/>
</dbReference>
<evidence type="ECO:0000256" key="7">
    <source>
        <dbReference type="ARBA" id="ARBA00023295"/>
    </source>
</evidence>
<dbReference type="PANTHER" id="PTHR22298">
    <property type="entry name" value="ENDO-1,4-BETA-GLUCANASE"/>
    <property type="match status" value="1"/>
</dbReference>
<dbReference type="AlphaFoldDB" id="A0A6A3AB16"/>
<dbReference type="EMBL" id="VEPZ02001019">
    <property type="protein sequence ID" value="KAE8701640.1"/>
    <property type="molecule type" value="Genomic_DNA"/>
</dbReference>
<evidence type="ECO:0000256" key="4">
    <source>
        <dbReference type="ARBA" id="ARBA00022801"/>
    </source>
</evidence>
<evidence type="ECO:0000256" key="5">
    <source>
        <dbReference type="ARBA" id="ARBA00023001"/>
    </source>
</evidence>
<evidence type="ECO:0000256" key="3">
    <source>
        <dbReference type="ARBA" id="ARBA00012601"/>
    </source>
</evidence>
<keyword evidence="4" id="KW-0378">Hydrolase</keyword>
<dbReference type="GO" id="GO:0030245">
    <property type="term" value="P:cellulose catabolic process"/>
    <property type="evidence" value="ECO:0007669"/>
    <property type="project" value="UniProtKB-KW"/>
</dbReference>
<proteinExistence type="inferred from homology"/>
<dbReference type="InterPro" id="IPR001701">
    <property type="entry name" value="Glyco_hydro_9"/>
</dbReference>
<evidence type="ECO:0000313" key="10">
    <source>
        <dbReference type="EMBL" id="KAE8701640.1"/>
    </source>
</evidence>
<keyword evidence="6" id="KW-0119">Carbohydrate metabolism</keyword>
<reference evidence="10" key="1">
    <citation type="submission" date="2019-09" db="EMBL/GenBank/DDBJ databases">
        <title>Draft genome information of white flower Hibiscus syriacus.</title>
        <authorList>
            <person name="Kim Y.-M."/>
        </authorList>
    </citation>
    <scope>NUCLEOTIDE SEQUENCE [LARGE SCALE GENOMIC DNA]</scope>
    <source>
        <strain evidence="10">YM2019G1</strain>
    </source>
</reference>
<keyword evidence="7" id="KW-0326">Glycosidase</keyword>
<evidence type="ECO:0000313" key="11">
    <source>
        <dbReference type="Proteomes" id="UP000436088"/>
    </source>
</evidence>
<evidence type="ECO:0000259" key="9">
    <source>
        <dbReference type="Pfam" id="PF00759"/>
    </source>
</evidence>
<dbReference type="Pfam" id="PF00759">
    <property type="entry name" value="Glyco_hydro_9"/>
    <property type="match status" value="1"/>
</dbReference>
<comment type="caution">
    <text evidence="10">The sequence shown here is derived from an EMBL/GenBank/DDBJ whole genome shotgun (WGS) entry which is preliminary data.</text>
</comment>
<evidence type="ECO:0000256" key="8">
    <source>
        <dbReference type="ARBA" id="ARBA00023326"/>
    </source>
</evidence>
<keyword evidence="5" id="KW-0136">Cellulose degradation</keyword>
<name>A0A6A3AB16_HIBSY</name>
<dbReference type="Gene3D" id="1.50.10.10">
    <property type="match status" value="1"/>
</dbReference>
<sequence>MASSSTSVAYAEKDSETGRFLPSASKWNSSQSDMDVSLPSPYFKSYDFELHSLMSVGTFFTFASIAGSYPSNSPINFRASSGLQDGNSRNILADLVGGFYDSGNNIKFTFPTAYTITVLSWSVIEYHQKYADIDKLEHIKDVIKWGNDYLLKVFVPPSAKSNSTVLYSQASICINYLPENTISDNINV</sequence>
<keyword evidence="11" id="KW-1185">Reference proteome</keyword>
<evidence type="ECO:0000256" key="1">
    <source>
        <dbReference type="ARBA" id="ARBA00000966"/>
    </source>
</evidence>
<dbReference type="EC" id="3.2.1.4" evidence="3"/>
<gene>
    <name evidence="10" type="ORF">F3Y22_tig00110528pilonHSYRG00166</name>
</gene>
<accession>A0A6A3AB16</accession>